<proteinExistence type="predicted"/>
<feature type="region of interest" description="Disordered" evidence="1">
    <location>
        <begin position="1"/>
        <end position="20"/>
    </location>
</feature>
<dbReference type="Proteomes" id="UP000199150">
    <property type="component" value="Unassembled WGS sequence"/>
</dbReference>
<dbReference type="InterPro" id="IPR013159">
    <property type="entry name" value="DnaA_C"/>
</dbReference>
<dbReference type="GO" id="GO:0005524">
    <property type="term" value="F:ATP binding"/>
    <property type="evidence" value="ECO:0007669"/>
    <property type="project" value="InterPro"/>
</dbReference>
<dbReference type="GO" id="GO:0006270">
    <property type="term" value="P:DNA replication initiation"/>
    <property type="evidence" value="ECO:0007669"/>
    <property type="project" value="InterPro"/>
</dbReference>
<dbReference type="STRING" id="260084.SAMN02927928_0120"/>
<dbReference type="EMBL" id="FMTS01000011">
    <property type="protein sequence ID" value="SCW83937.1"/>
    <property type="molecule type" value="Genomic_DNA"/>
</dbReference>
<keyword evidence="4" id="KW-1185">Reference proteome</keyword>
<dbReference type="SMART" id="SM00760">
    <property type="entry name" value="Bac_DnaA_C"/>
    <property type="match status" value="1"/>
</dbReference>
<dbReference type="AlphaFoldDB" id="A0A1G4TRN9"/>
<sequence>MIKAQNTADNFMRDSRAQGRGDGLRRDVARALFVMDLVALATGVPAEQIRGATRGQARAARARQVAMYLAYVSFEWPLARIGAAFGRDRTTAGYACRLVEDLRDDRAFDIRLEHLEKCLKSAPDPFDVKLLSTNLMEMVA</sequence>
<dbReference type="SUPFAM" id="SSF48295">
    <property type="entry name" value="TrpR-like"/>
    <property type="match status" value="1"/>
</dbReference>
<dbReference type="CDD" id="cd06571">
    <property type="entry name" value="Bac_DnaA_C"/>
    <property type="match status" value="1"/>
</dbReference>
<evidence type="ECO:0000259" key="2">
    <source>
        <dbReference type="SMART" id="SM00760"/>
    </source>
</evidence>
<accession>A0A1G4TRN9</accession>
<reference evidence="4" key="1">
    <citation type="submission" date="2016-10" db="EMBL/GenBank/DDBJ databases">
        <authorList>
            <person name="Varghese N."/>
            <person name="Submissions S."/>
        </authorList>
    </citation>
    <scope>NUCLEOTIDE SEQUENCE [LARGE SCALE GENOMIC DNA]</scope>
    <source>
        <strain evidence="4">CGMCC 1.3431</strain>
    </source>
</reference>
<organism evidence="3 4">
    <name type="scientific">Asticcacaulis taihuensis</name>
    <dbReference type="NCBI Taxonomy" id="260084"/>
    <lineage>
        <taxon>Bacteria</taxon>
        <taxon>Pseudomonadati</taxon>
        <taxon>Pseudomonadota</taxon>
        <taxon>Alphaproteobacteria</taxon>
        <taxon>Caulobacterales</taxon>
        <taxon>Caulobacteraceae</taxon>
        <taxon>Asticcacaulis</taxon>
    </lineage>
</organism>
<gene>
    <name evidence="3" type="ORF">SAMN02927928_0120</name>
</gene>
<dbReference type="GO" id="GO:0043565">
    <property type="term" value="F:sequence-specific DNA binding"/>
    <property type="evidence" value="ECO:0007669"/>
    <property type="project" value="InterPro"/>
</dbReference>
<evidence type="ECO:0000256" key="1">
    <source>
        <dbReference type="SAM" id="MobiDB-lite"/>
    </source>
</evidence>
<name>A0A1G4TRN9_9CAUL</name>
<dbReference type="Pfam" id="PF08299">
    <property type="entry name" value="Bac_DnaA_C"/>
    <property type="match status" value="1"/>
</dbReference>
<evidence type="ECO:0000313" key="3">
    <source>
        <dbReference type="EMBL" id="SCW83937.1"/>
    </source>
</evidence>
<evidence type="ECO:0000313" key="4">
    <source>
        <dbReference type="Proteomes" id="UP000199150"/>
    </source>
</evidence>
<protein>
    <submittedName>
        <fullName evidence="3">DnaA protein helix-turn-helix</fullName>
    </submittedName>
</protein>
<dbReference type="Gene3D" id="1.10.1750.10">
    <property type="match status" value="1"/>
</dbReference>
<dbReference type="InterPro" id="IPR010921">
    <property type="entry name" value="Trp_repressor/repl_initiator"/>
</dbReference>
<feature type="domain" description="Chromosomal replication initiator DnaA C-terminal" evidence="2">
    <location>
        <begin position="30"/>
        <end position="99"/>
    </location>
</feature>
<feature type="compositionally biased region" description="Basic and acidic residues" evidence="1">
    <location>
        <begin position="11"/>
        <end position="20"/>
    </location>
</feature>
<dbReference type="GO" id="GO:0006275">
    <property type="term" value="P:regulation of DNA replication"/>
    <property type="evidence" value="ECO:0007669"/>
    <property type="project" value="InterPro"/>
</dbReference>